<organism evidence="1">
    <name type="scientific">marine sediment metagenome</name>
    <dbReference type="NCBI Taxonomy" id="412755"/>
    <lineage>
        <taxon>unclassified sequences</taxon>
        <taxon>metagenomes</taxon>
        <taxon>ecological metagenomes</taxon>
    </lineage>
</organism>
<accession>X1R1S7</accession>
<evidence type="ECO:0000313" key="1">
    <source>
        <dbReference type="EMBL" id="GAI74483.1"/>
    </source>
</evidence>
<sequence length="36" mass="3844">MTFASALFDGSFVSKETLAVMAQPMGTDVDSGQLYQ</sequence>
<name>X1R1S7_9ZZZZ</name>
<proteinExistence type="predicted"/>
<protein>
    <submittedName>
        <fullName evidence="1">Uncharacterized protein</fullName>
    </submittedName>
</protein>
<feature type="non-terminal residue" evidence="1">
    <location>
        <position position="36"/>
    </location>
</feature>
<comment type="caution">
    <text evidence="1">The sequence shown here is derived from an EMBL/GenBank/DDBJ whole genome shotgun (WGS) entry which is preliminary data.</text>
</comment>
<dbReference type="EMBL" id="BARW01008955">
    <property type="protein sequence ID" value="GAI74483.1"/>
    <property type="molecule type" value="Genomic_DNA"/>
</dbReference>
<reference evidence="1" key="1">
    <citation type="journal article" date="2014" name="Front. Microbiol.">
        <title>High frequency of phylogenetically diverse reductive dehalogenase-homologous genes in deep subseafloor sedimentary metagenomes.</title>
        <authorList>
            <person name="Kawai M."/>
            <person name="Futagami T."/>
            <person name="Toyoda A."/>
            <person name="Takaki Y."/>
            <person name="Nishi S."/>
            <person name="Hori S."/>
            <person name="Arai W."/>
            <person name="Tsubouchi T."/>
            <person name="Morono Y."/>
            <person name="Uchiyama I."/>
            <person name="Ito T."/>
            <person name="Fujiyama A."/>
            <person name="Inagaki F."/>
            <person name="Takami H."/>
        </authorList>
    </citation>
    <scope>NUCLEOTIDE SEQUENCE</scope>
    <source>
        <strain evidence="1">Expedition CK06-06</strain>
    </source>
</reference>
<dbReference type="AlphaFoldDB" id="X1R1S7"/>
<gene>
    <name evidence="1" type="ORF">S12H4_18176</name>
</gene>